<dbReference type="GO" id="GO:0006099">
    <property type="term" value="P:tricarboxylic acid cycle"/>
    <property type="evidence" value="ECO:0007669"/>
    <property type="project" value="UniProtKB-KW"/>
</dbReference>
<feature type="compositionally biased region" description="Basic and acidic residues" evidence="10">
    <location>
        <begin position="34"/>
        <end position="43"/>
    </location>
</feature>
<evidence type="ECO:0000256" key="3">
    <source>
        <dbReference type="ARBA" id="ARBA00007317"/>
    </source>
</evidence>
<evidence type="ECO:0000256" key="10">
    <source>
        <dbReference type="SAM" id="MobiDB-lite"/>
    </source>
</evidence>
<evidence type="ECO:0000256" key="2">
    <source>
        <dbReference type="ARBA" id="ARBA00005145"/>
    </source>
</evidence>
<dbReference type="SUPFAM" id="SSF52777">
    <property type="entry name" value="CoA-dependent acyltransferases"/>
    <property type="match status" value="1"/>
</dbReference>
<keyword evidence="5" id="KW-0816">Tricarboxylic acid cycle</keyword>
<evidence type="ECO:0000256" key="9">
    <source>
        <dbReference type="ARBA" id="ARBA00032406"/>
    </source>
</evidence>
<protein>
    <recommendedName>
        <fullName evidence="4">dihydrolipoyllysine-residue succinyltransferase</fullName>
        <ecNumber evidence="4">2.3.1.61</ecNumber>
    </recommendedName>
    <alternativeName>
        <fullName evidence="9">2-oxoglutarate dehydrogenase complex component E2</fullName>
    </alternativeName>
</protein>
<name>A0A699UUZ5_TANCI</name>
<dbReference type="Pfam" id="PF00198">
    <property type="entry name" value="2-oxoacid_dh"/>
    <property type="match status" value="1"/>
</dbReference>
<dbReference type="AlphaFoldDB" id="A0A699UUZ5"/>
<organism evidence="12">
    <name type="scientific">Tanacetum cinerariifolium</name>
    <name type="common">Dalmatian daisy</name>
    <name type="synonym">Chrysanthemum cinerariifolium</name>
    <dbReference type="NCBI Taxonomy" id="118510"/>
    <lineage>
        <taxon>Eukaryota</taxon>
        <taxon>Viridiplantae</taxon>
        <taxon>Streptophyta</taxon>
        <taxon>Embryophyta</taxon>
        <taxon>Tracheophyta</taxon>
        <taxon>Spermatophyta</taxon>
        <taxon>Magnoliopsida</taxon>
        <taxon>eudicotyledons</taxon>
        <taxon>Gunneridae</taxon>
        <taxon>Pentapetalae</taxon>
        <taxon>asterids</taxon>
        <taxon>campanulids</taxon>
        <taxon>Asterales</taxon>
        <taxon>Asteraceae</taxon>
        <taxon>Asteroideae</taxon>
        <taxon>Anthemideae</taxon>
        <taxon>Anthemidinae</taxon>
        <taxon>Tanacetum</taxon>
    </lineage>
</organism>
<dbReference type="InterPro" id="IPR036625">
    <property type="entry name" value="E3-bd_dom_sf"/>
</dbReference>
<evidence type="ECO:0000256" key="8">
    <source>
        <dbReference type="ARBA" id="ARBA00023315"/>
    </source>
</evidence>
<dbReference type="EMBL" id="BKCJ011358639">
    <property type="protein sequence ID" value="GFD25176.1"/>
    <property type="molecule type" value="Genomic_DNA"/>
</dbReference>
<dbReference type="SUPFAM" id="SSF47005">
    <property type="entry name" value="Peripheral subunit-binding domain of 2-oxo acid dehydrogenase complex"/>
    <property type="match status" value="1"/>
</dbReference>
<dbReference type="InterPro" id="IPR001078">
    <property type="entry name" value="2-oxoacid_DH_actylTfrase"/>
</dbReference>
<sequence length="186" mass="19535">GGAATYATGVPSPAAGKILGEKGINAADVNGTGRDGRITKEDAQNAQAKPAAPAAAPAPAAKPAVSSEQPAAPAGERGQRRERMSNLRKTVARRLVSVKNETAMLTTFNEVNMQPIMDLRNKFKDKFKEKNGVGLGFMSFFTKAVCVALKEWPAVNAYIDGDSIVYSDFCDISIAVSAPKGLVVPV</sequence>
<dbReference type="InterPro" id="IPR050537">
    <property type="entry name" value="2-oxoacid_dehydrogenase"/>
</dbReference>
<dbReference type="InterPro" id="IPR023213">
    <property type="entry name" value="CAT-like_dom_sf"/>
</dbReference>
<keyword evidence="8" id="KW-0012">Acyltransferase</keyword>
<feature type="non-terminal residue" evidence="12">
    <location>
        <position position="1"/>
    </location>
</feature>
<keyword evidence="7" id="KW-0450">Lipoyl</keyword>
<dbReference type="EC" id="2.3.1.61" evidence="4"/>
<dbReference type="InterPro" id="IPR004167">
    <property type="entry name" value="PSBD"/>
</dbReference>
<dbReference type="GO" id="GO:0004149">
    <property type="term" value="F:dihydrolipoyllysine-residue succinyltransferase activity"/>
    <property type="evidence" value="ECO:0007669"/>
    <property type="project" value="UniProtKB-EC"/>
</dbReference>
<evidence type="ECO:0000313" key="12">
    <source>
        <dbReference type="EMBL" id="GFD25176.1"/>
    </source>
</evidence>
<evidence type="ECO:0000259" key="11">
    <source>
        <dbReference type="PROSITE" id="PS51826"/>
    </source>
</evidence>
<evidence type="ECO:0000256" key="6">
    <source>
        <dbReference type="ARBA" id="ARBA00022679"/>
    </source>
</evidence>
<feature type="domain" description="Peripheral subunit-binding (PSBD)" evidence="11">
    <location>
        <begin position="10"/>
        <end position="47"/>
    </location>
</feature>
<comment type="similarity">
    <text evidence="3">Belongs to the 2-oxoacid dehydrogenase family.</text>
</comment>
<comment type="caution">
    <text evidence="12">The sequence shown here is derived from an EMBL/GenBank/DDBJ whole genome shotgun (WGS) entry which is preliminary data.</text>
</comment>
<feature type="non-terminal residue" evidence="12">
    <location>
        <position position="186"/>
    </location>
</feature>
<comment type="pathway">
    <text evidence="2">Amino-acid degradation; L-lysine degradation via saccharopine pathway; glutaryl-CoA from L-lysine: step 6/6.</text>
</comment>
<evidence type="ECO:0000256" key="5">
    <source>
        <dbReference type="ARBA" id="ARBA00022532"/>
    </source>
</evidence>
<feature type="region of interest" description="Disordered" evidence="10">
    <location>
        <begin position="27"/>
        <end position="87"/>
    </location>
</feature>
<dbReference type="Gene3D" id="4.10.320.10">
    <property type="entry name" value="E3-binding domain"/>
    <property type="match status" value="1"/>
</dbReference>
<dbReference type="Pfam" id="PF02817">
    <property type="entry name" value="E3_binding"/>
    <property type="match status" value="1"/>
</dbReference>
<keyword evidence="6 12" id="KW-0808">Transferase</keyword>
<dbReference type="PROSITE" id="PS51826">
    <property type="entry name" value="PSBD"/>
    <property type="match status" value="1"/>
</dbReference>
<gene>
    <name evidence="12" type="ORF">Tci_897145</name>
</gene>
<evidence type="ECO:0000256" key="4">
    <source>
        <dbReference type="ARBA" id="ARBA00012945"/>
    </source>
</evidence>
<proteinExistence type="inferred from homology"/>
<dbReference type="PANTHER" id="PTHR43416:SF5">
    <property type="entry name" value="DIHYDROLIPOYLLYSINE-RESIDUE SUCCINYLTRANSFERASE COMPONENT OF 2-OXOGLUTARATE DEHYDROGENASE COMPLEX, MITOCHONDRIAL"/>
    <property type="match status" value="1"/>
</dbReference>
<reference evidence="12" key="1">
    <citation type="journal article" date="2019" name="Sci. Rep.">
        <title>Draft genome of Tanacetum cinerariifolium, the natural source of mosquito coil.</title>
        <authorList>
            <person name="Yamashiro T."/>
            <person name="Shiraishi A."/>
            <person name="Satake H."/>
            <person name="Nakayama K."/>
        </authorList>
    </citation>
    <scope>NUCLEOTIDE SEQUENCE</scope>
</reference>
<evidence type="ECO:0000256" key="7">
    <source>
        <dbReference type="ARBA" id="ARBA00022823"/>
    </source>
</evidence>
<accession>A0A699UUZ5</accession>
<evidence type="ECO:0000256" key="1">
    <source>
        <dbReference type="ARBA" id="ARBA00001938"/>
    </source>
</evidence>
<comment type="cofactor">
    <cofactor evidence="1">
        <name>(R)-lipoate</name>
        <dbReference type="ChEBI" id="CHEBI:83088"/>
    </cofactor>
</comment>
<feature type="compositionally biased region" description="Low complexity" evidence="10">
    <location>
        <begin position="44"/>
        <end position="64"/>
    </location>
</feature>
<dbReference type="Gene3D" id="3.30.559.10">
    <property type="entry name" value="Chloramphenicol acetyltransferase-like domain"/>
    <property type="match status" value="1"/>
</dbReference>
<dbReference type="PANTHER" id="PTHR43416">
    <property type="entry name" value="DIHYDROLIPOYLLYSINE-RESIDUE SUCCINYLTRANSFERASE COMPONENT OF 2-OXOGLUTARATE DEHYDROGENASE COMPLEX, MITOCHONDRIAL-RELATED"/>
    <property type="match status" value="1"/>
</dbReference>